<feature type="signal peptide" evidence="1">
    <location>
        <begin position="1"/>
        <end position="25"/>
    </location>
</feature>
<proteinExistence type="predicted"/>
<name>A0AAV5J2R8_9ROSI</name>
<dbReference type="SMART" id="SM00856">
    <property type="entry name" value="PMEI"/>
    <property type="match status" value="1"/>
</dbReference>
<accession>A0AAV5J2R8</accession>
<reference evidence="3 4" key="1">
    <citation type="journal article" date="2021" name="Commun. Biol.">
        <title>The genome of Shorea leprosula (Dipterocarpaceae) highlights the ecological relevance of drought in aseasonal tropical rainforests.</title>
        <authorList>
            <person name="Ng K.K.S."/>
            <person name="Kobayashi M.J."/>
            <person name="Fawcett J.A."/>
            <person name="Hatakeyama M."/>
            <person name="Paape T."/>
            <person name="Ng C.H."/>
            <person name="Ang C.C."/>
            <person name="Tnah L.H."/>
            <person name="Lee C.T."/>
            <person name="Nishiyama T."/>
            <person name="Sese J."/>
            <person name="O'Brien M.J."/>
            <person name="Copetti D."/>
            <person name="Mohd Noor M.I."/>
            <person name="Ong R.C."/>
            <person name="Putra M."/>
            <person name="Sireger I.Z."/>
            <person name="Indrioko S."/>
            <person name="Kosugi Y."/>
            <person name="Izuno A."/>
            <person name="Isagi Y."/>
            <person name="Lee S.L."/>
            <person name="Shimizu K.K."/>
        </authorList>
    </citation>
    <scope>NUCLEOTIDE SEQUENCE [LARGE SCALE GENOMIC DNA]</scope>
    <source>
        <strain evidence="3">214</strain>
    </source>
</reference>
<protein>
    <recommendedName>
        <fullName evidence="2">Pectinesterase inhibitor domain-containing protein</fullName>
    </recommendedName>
</protein>
<feature type="chain" id="PRO_5043484298" description="Pectinesterase inhibitor domain-containing protein" evidence="1">
    <location>
        <begin position="26"/>
        <end position="176"/>
    </location>
</feature>
<organism evidence="3 4">
    <name type="scientific">Rubroshorea leprosula</name>
    <dbReference type="NCBI Taxonomy" id="152421"/>
    <lineage>
        <taxon>Eukaryota</taxon>
        <taxon>Viridiplantae</taxon>
        <taxon>Streptophyta</taxon>
        <taxon>Embryophyta</taxon>
        <taxon>Tracheophyta</taxon>
        <taxon>Spermatophyta</taxon>
        <taxon>Magnoliopsida</taxon>
        <taxon>eudicotyledons</taxon>
        <taxon>Gunneridae</taxon>
        <taxon>Pentapetalae</taxon>
        <taxon>rosids</taxon>
        <taxon>malvids</taxon>
        <taxon>Malvales</taxon>
        <taxon>Dipterocarpaceae</taxon>
        <taxon>Rubroshorea</taxon>
    </lineage>
</organism>
<dbReference type="AlphaFoldDB" id="A0AAV5J2R8"/>
<dbReference type="PANTHER" id="PTHR31890:SF9">
    <property type="entry name" value="PLANT INVERTASE_PECTIN METHYLESTERASE INHIBITOR SUPERFAMILY PROTEIN"/>
    <property type="match status" value="1"/>
</dbReference>
<dbReference type="InterPro" id="IPR006501">
    <property type="entry name" value="Pectinesterase_inhib_dom"/>
</dbReference>
<keyword evidence="4" id="KW-1185">Reference proteome</keyword>
<evidence type="ECO:0000313" key="3">
    <source>
        <dbReference type="EMBL" id="GKV08873.1"/>
    </source>
</evidence>
<comment type="caution">
    <text evidence="3">The sequence shown here is derived from an EMBL/GenBank/DDBJ whole genome shotgun (WGS) entry which is preliminary data.</text>
</comment>
<dbReference type="InterPro" id="IPR035513">
    <property type="entry name" value="Invertase/methylesterase_inhib"/>
</dbReference>
<keyword evidence="1" id="KW-0732">Signal</keyword>
<gene>
    <name evidence="3" type="ORF">SLEP1_g20444</name>
</gene>
<dbReference type="EMBL" id="BPVZ01000029">
    <property type="protein sequence ID" value="GKV08873.1"/>
    <property type="molecule type" value="Genomic_DNA"/>
</dbReference>
<evidence type="ECO:0000256" key="1">
    <source>
        <dbReference type="SAM" id="SignalP"/>
    </source>
</evidence>
<evidence type="ECO:0000259" key="2">
    <source>
        <dbReference type="SMART" id="SM00856"/>
    </source>
</evidence>
<dbReference type="Pfam" id="PF04043">
    <property type="entry name" value="PMEI"/>
    <property type="match status" value="1"/>
</dbReference>
<evidence type="ECO:0000313" key="4">
    <source>
        <dbReference type="Proteomes" id="UP001054252"/>
    </source>
</evidence>
<dbReference type="Gene3D" id="1.20.140.40">
    <property type="entry name" value="Invertase/pectin methylesterase inhibitor family protein"/>
    <property type="match status" value="1"/>
</dbReference>
<dbReference type="SUPFAM" id="SSF101148">
    <property type="entry name" value="Plant invertase/pectin methylesterase inhibitor"/>
    <property type="match status" value="1"/>
</dbReference>
<dbReference type="NCBIfam" id="TIGR01614">
    <property type="entry name" value="PME_inhib"/>
    <property type="match status" value="1"/>
</dbReference>
<dbReference type="GO" id="GO:0004857">
    <property type="term" value="F:enzyme inhibitor activity"/>
    <property type="evidence" value="ECO:0007669"/>
    <property type="project" value="InterPro"/>
</dbReference>
<sequence length="176" mass="18962">MNAPTFLILAIFLCLFLPFSSQINAESDLIKQVCSQTTNPSLCTTTLVSNPKAASATNFVTLCKAALVSVIINAIDLLSYVDNALFNDPKPELKEALETCVKQYNYAKGSLESSYMEIDLDPLTANYDAKVAGDGYTYCEEALARTKVGDPKLSAKNKVGLDFVSIADSATSKLPN</sequence>
<dbReference type="PANTHER" id="PTHR31890">
    <property type="entry name" value="PLANT INVERTASE/PECTIN METHYLESTERASE INHIBITOR SUPERFAMILY PROTEIN"/>
    <property type="match status" value="1"/>
</dbReference>
<feature type="domain" description="Pectinesterase inhibitor" evidence="2">
    <location>
        <begin position="25"/>
        <end position="170"/>
    </location>
</feature>
<dbReference type="Proteomes" id="UP001054252">
    <property type="component" value="Unassembled WGS sequence"/>
</dbReference>